<protein>
    <recommendedName>
        <fullName evidence="4">Thrombospondin-like N-terminal domain-containing protein</fullName>
    </recommendedName>
</protein>
<evidence type="ECO:0000256" key="2">
    <source>
        <dbReference type="ARBA" id="ARBA00022737"/>
    </source>
</evidence>
<feature type="chain" id="PRO_5045048414" description="Thrombospondin-like N-terminal domain-containing protein" evidence="3">
    <location>
        <begin position="24"/>
        <end position="163"/>
    </location>
</feature>
<name>A0ABQ9VDE3_SAGOE</name>
<dbReference type="Proteomes" id="UP001266305">
    <property type="component" value="Unassembled WGS sequence"/>
</dbReference>
<proteinExistence type="predicted"/>
<evidence type="ECO:0000259" key="4">
    <source>
        <dbReference type="SMART" id="SM00210"/>
    </source>
</evidence>
<sequence>MGLIFIGIMILLLKLNLIRHNHCALSGTFPEDFSILFTVKPRKGIQSFLLSIYNEHGIQQIGVEVGRSPVFLFEDHTGKPAPEDYPLFRTVNIADGKKTLKWHRVAISVEKKTVTMIVDCKKKTTKPLDRSERAIVDTNGITVFGTRILDEEVFEVKINQTLS</sequence>
<comment type="caution">
    <text evidence="5">The sequence shown here is derived from an EMBL/GenBank/DDBJ whole genome shotgun (WGS) entry which is preliminary data.</text>
</comment>
<keyword evidence="6" id="KW-1185">Reference proteome</keyword>
<gene>
    <name evidence="5" type="ORF">P7K49_016443</name>
</gene>
<feature type="signal peptide" evidence="3">
    <location>
        <begin position="1"/>
        <end position="23"/>
    </location>
</feature>
<feature type="domain" description="Thrombospondin-like N-terminal" evidence="4">
    <location>
        <begin position="6"/>
        <end position="162"/>
    </location>
</feature>
<dbReference type="InterPro" id="IPR048287">
    <property type="entry name" value="TSPN-like_N"/>
</dbReference>
<evidence type="ECO:0000313" key="5">
    <source>
        <dbReference type="EMBL" id="KAK2106929.1"/>
    </source>
</evidence>
<evidence type="ECO:0000256" key="1">
    <source>
        <dbReference type="ARBA" id="ARBA00022729"/>
    </source>
</evidence>
<organism evidence="5 6">
    <name type="scientific">Saguinus oedipus</name>
    <name type="common">Cotton-top tamarin</name>
    <name type="synonym">Oedipomidas oedipus</name>
    <dbReference type="NCBI Taxonomy" id="9490"/>
    <lineage>
        <taxon>Eukaryota</taxon>
        <taxon>Metazoa</taxon>
        <taxon>Chordata</taxon>
        <taxon>Craniata</taxon>
        <taxon>Vertebrata</taxon>
        <taxon>Euteleostomi</taxon>
        <taxon>Mammalia</taxon>
        <taxon>Eutheria</taxon>
        <taxon>Euarchontoglires</taxon>
        <taxon>Primates</taxon>
        <taxon>Haplorrhini</taxon>
        <taxon>Platyrrhini</taxon>
        <taxon>Cebidae</taxon>
        <taxon>Callitrichinae</taxon>
        <taxon>Saguinus</taxon>
    </lineage>
</organism>
<evidence type="ECO:0000313" key="6">
    <source>
        <dbReference type="Proteomes" id="UP001266305"/>
    </source>
</evidence>
<keyword evidence="1 3" id="KW-0732">Signal</keyword>
<dbReference type="Gene3D" id="2.60.120.200">
    <property type="match status" value="1"/>
</dbReference>
<accession>A0ABQ9VDE3</accession>
<evidence type="ECO:0000256" key="3">
    <source>
        <dbReference type="SAM" id="SignalP"/>
    </source>
</evidence>
<dbReference type="EMBL" id="JASSZA010000007">
    <property type="protein sequence ID" value="KAK2106929.1"/>
    <property type="molecule type" value="Genomic_DNA"/>
</dbReference>
<dbReference type="InterPro" id="IPR013320">
    <property type="entry name" value="ConA-like_dom_sf"/>
</dbReference>
<reference evidence="5 6" key="1">
    <citation type="submission" date="2023-05" db="EMBL/GenBank/DDBJ databases">
        <title>B98-5 Cell Line De Novo Hybrid Assembly: An Optical Mapping Approach.</title>
        <authorList>
            <person name="Kananen K."/>
            <person name="Auerbach J.A."/>
            <person name="Kautto E."/>
            <person name="Blachly J.S."/>
        </authorList>
    </citation>
    <scope>NUCLEOTIDE SEQUENCE [LARGE SCALE GENOMIC DNA]</scope>
    <source>
        <strain evidence="5">B95-8</strain>
        <tissue evidence="5">Cell line</tissue>
    </source>
</reference>
<keyword evidence="2" id="KW-0677">Repeat</keyword>
<dbReference type="SMART" id="SM00210">
    <property type="entry name" value="TSPN"/>
    <property type="match status" value="1"/>
</dbReference>
<dbReference type="SUPFAM" id="SSF49899">
    <property type="entry name" value="Concanavalin A-like lectins/glucanases"/>
    <property type="match status" value="1"/>
</dbReference>